<sequence>MAQDDQETDEFEISVKELVQDVIKIEKEYAHENRGAETKRRERIRSELERIGYQVTKHEDS</sequence>
<keyword evidence="2" id="KW-1185">Reference proteome</keyword>
<dbReference type="Proteomes" id="UP001523550">
    <property type="component" value="Unassembled WGS sequence"/>
</dbReference>
<dbReference type="EMBL" id="JALJYF010000002">
    <property type="protein sequence ID" value="MCP1727618.1"/>
    <property type="molecule type" value="Genomic_DNA"/>
</dbReference>
<dbReference type="RefSeq" id="WP_253448100.1">
    <property type="nucleotide sequence ID" value="NZ_JALJYF010000002.1"/>
</dbReference>
<reference evidence="1 2" key="1">
    <citation type="submission" date="2022-03" db="EMBL/GenBank/DDBJ databases">
        <title>Genomic Encyclopedia of Type Strains, Phase III (KMG-III): the genomes of soil and plant-associated and newly described type strains.</title>
        <authorList>
            <person name="Whitman W."/>
        </authorList>
    </citation>
    <scope>NUCLEOTIDE SEQUENCE [LARGE SCALE GENOMIC DNA]</scope>
    <source>
        <strain evidence="1 2">BSker1</strain>
    </source>
</reference>
<gene>
    <name evidence="1" type="ORF">J2T60_001618</name>
</gene>
<evidence type="ECO:0000313" key="1">
    <source>
        <dbReference type="EMBL" id="MCP1727618.1"/>
    </source>
</evidence>
<evidence type="ECO:0000313" key="2">
    <source>
        <dbReference type="Proteomes" id="UP001523550"/>
    </source>
</evidence>
<proteinExistence type="predicted"/>
<comment type="caution">
    <text evidence="1">The sequence shown here is derived from an EMBL/GenBank/DDBJ whole genome shotgun (WGS) entry which is preliminary data.</text>
</comment>
<organism evidence="1 2">
    <name type="scientific">Natronospira proteinivora</name>
    <dbReference type="NCBI Taxonomy" id="1807133"/>
    <lineage>
        <taxon>Bacteria</taxon>
        <taxon>Pseudomonadati</taxon>
        <taxon>Pseudomonadota</taxon>
        <taxon>Gammaproteobacteria</taxon>
        <taxon>Natronospirales</taxon>
        <taxon>Natronospiraceae</taxon>
        <taxon>Natronospira</taxon>
    </lineage>
</organism>
<protein>
    <submittedName>
        <fullName evidence="1">Uncharacterized protein</fullName>
    </submittedName>
</protein>
<name>A0ABT1G8G8_9GAMM</name>
<accession>A0ABT1G8G8</accession>